<evidence type="ECO:0000313" key="2">
    <source>
        <dbReference type="EMBL" id="ABI67578.1"/>
    </source>
</evidence>
<dbReference type="InterPro" id="IPR002716">
    <property type="entry name" value="PIN_dom"/>
</dbReference>
<dbReference type="STRING" id="335541.Swol_0226"/>
<protein>
    <submittedName>
        <fullName evidence="2">PilT protein-like protein</fullName>
    </submittedName>
</protein>
<accession>Q0B0C6</accession>
<dbReference type="HOGENOM" id="CLU_125353_1_0_9"/>
<organism evidence="2 3">
    <name type="scientific">Syntrophomonas wolfei subsp. wolfei (strain DSM 2245B / Goettingen)</name>
    <dbReference type="NCBI Taxonomy" id="335541"/>
    <lineage>
        <taxon>Bacteria</taxon>
        <taxon>Bacillati</taxon>
        <taxon>Bacillota</taxon>
        <taxon>Clostridia</taxon>
        <taxon>Eubacteriales</taxon>
        <taxon>Syntrophomonadaceae</taxon>
        <taxon>Syntrophomonas</taxon>
    </lineage>
</organism>
<dbReference type="KEGG" id="swo:Swol_0226"/>
<reference evidence="3" key="1">
    <citation type="journal article" date="2010" name="Environ. Microbiol.">
        <title>The genome of Syntrophomonas wolfei: new insights into syntrophic metabolism and biohydrogen production.</title>
        <authorList>
            <person name="Sieber J.R."/>
            <person name="Sims D.R."/>
            <person name="Han C."/>
            <person name="Kim E."/>
            <person name="Lykidis A."/>
            <person name="Lapidus A.L."/>
            <person name="McDonnald E."/>
            <person name="Rohlin L."/>
            <person name="Culley D.E."/>
            <person name="Gunsalus R."/>
            <person name="McInerney M.J."/>
        </authorList>
    </citation>
    <scope>NUCLEOTIDE SEQUENCE [LARGE SCALE GENOMIC DNA]</scope>
    <source>
        <strain evidence="3">DSM 2245B / Goettingen</strain>
    </source>
</reference>
<dbReference type="RefSeq" id="WP_011639687.1">
    <property type="nucleotide sequence ID" value="NC_008346.1"/>
</dbReference>
<sequence>MGLDYTGQTLMIDSNCFIYLIEGECYPLFLPRVERSFRAVSKGQCVALTSPITLTEVMTRPRKMGQEDLAYTYKALITNFPNLNIIPIDNNIADRAAALRGLYGLKTPDALQLATGLVNRATRFVTFDREFRKLPPLMNVLIPDE</sequence>
<dbReference type="CDD" id="cd09874">
    <property type="entry name" value="PIN_MT3492-like"/>
    <property type="match status" value="1"/>
</dbReference>
<dbReference type="Gene3D" id="3.40.50.1010">
    <property type="entry name" value="5'-nuclease"/>
    <property type="match status" value="1"/>
</dbReference>
<gene>
    <name evidence="2" type="ordered locus">Swol_0226</name>
</gene>
<dbReference type="Proteomes" id="UP000001968">
    <property type="component" value="Chromosome"/>
</dbReference>
<dbReference type="eggNOG" id="COG1848">
    <property type="taxonomic scope" value="Bacteria"/>
</dbReference>
<evidence type="ECO:0000259" key="1">
    <source>
        <dbReference type="Pfam" id="PF01850"/>
    </source>
</evidence>
<dbReference type="SUPFAM" id="SSF88723">
    <property type="entry name" value="PIN domain-like"/>
    <property type="match status" value="1"/>
</dbReference>
<dbReference type="EMBL" id="CP000448">
    <property type="protein sequence ID" value="ABI67578.1"/>
    <property type="molecule type" value="Genomic_DNA"/>
</dbReference>
<feature type="domain" description="PIN" evidence="1">
    <location>
        <begin position="11"/>
        <end position="134"/>
    </location>
</feature>
<keyword evidence="3" id="KW-1185">Reference proteome</keyword>
<dbReference type="AlphaFoldDB" id="Q0B0C6"/>
<dbReference type="InterPro" id="IPR029060">
    <property type="entry name" value="PIN-like_dom_sf"/>
</dbReference>
<name>Q0B0C6_SYNWW</name>
<proteinExistence type="predicted"/>
<dbReference type="Pfam" id="PF01850">
    <property type="entry name" value="PIN"/>
    <property type="match status" value="1"/>
</dbReference>
<dbReference type="OrthoDB" id="597982at2"/>
<evidence type="ECO:0000313" key="3">
    <source>
        <dbReference type="Proteomes" id="UP000001968"/>
    </source>
</evidence>